<keyword evidence="5" id="KW-0853">WD repeat</keyword>
<dbReference type="PROSITE" id="PS50082">
    <property type="entry name" value="WD_REPEATS_2"/>
    <property type="match status" value="2"/>
</dbReference>
<evidence type="ECO:0000256" key="3">
    <source>
        <dbReference type="ARBA" id="ARBA00022989"/>
    </source>
</evidence>
<feature type="region of interest" description="Disordered" evidence="6">
    <location>
        <begin position="897"/>
        <end position="1085"/>
    </location>
</feature>
<feature type="compositionally biased region" description="Acidic residues" evidence="6">
    <location>
        <begin position="647"/>
        <end position="660"/>
    </location>
</feature>
<dbReference type="Gene3D" id="2.130.10.10">
    <property type="entry name" value="YVTN repeat-like/Quinoprotein amine dehydrogenase"/>
    <property type="match status" value="1"/>
</dbReference>
<dbReference type="SMART" id="SM00668">
    <property type="entry name" value="CTLH"/>
    <property type="match status" value="1"/>
</dbReference>
<evidence type="ECO:0000259" key="8">
    <source>
        <dbReference type="PROSITE" id="PS50897"/>
    </source>
</evidence>
<reference evidence="9 10" key="1">
    <citation type="submission" date="2015-11" db="EMBL/GenBank/DDBJ databases">
        <title>Aspergillus lentulus strain IFM 54703T.</title>
        <authorList>
            <person name="Kusuya Y."/>
            <person name="Sakai K."/>
            <person name="Kamei K."/>
            <person name="Takahashi H."/>
            <person name="Yaguchi T."/>
        </authorList>
    </citation>
    <scope>NUCLEOTIDE SEQUENCE [LARGE SCALE GENOMIC DNA]</scope>
    <source>
        <strain evidence="9 10">IFM 54703</strain>
    </source>
</reference>
<dbReference type="GO" id="GO:0055085">
    <property type="term" value="P:transmembrane transport"/>
    <property type="evidence" value="ECO:0007669"/>
    <property type="project" value="InterPro"/>
</dbReference>
<dbReference type="InterPro" id="IPR001680">
    <property type="entry name" value="WD40_rpt"/>
</dbReference>
<evidence type="ECO:0000256" key="4">
    <source>
        <dbReference type="ARBA" id="ARBA00023136"/>
    </source>
</evidence>
<dbReference type="Pfam" id="PF09995">
    <property type="entry name" value="MPAB_Lcp_cat"/>
    <property type="match status" value="1"/>
</dbReference>
<feature type="transmembrane region" description="Helical" evidence="7">
    <location>
        <begin position="459"/>
        <end position="482"/>
    </location>
</feature>
<dbReference type="InterPro" id="IPR036322">
    <property type="entry name" value="WD40_repeat_dom_sf"/>
</dbReference>
<dbReference type="GO" id="GO:0016491">
    <property type="term" value="F:oxidoreductase activity"/>
    <property type="evidence" value="ECO:0007669"/>
    <property type="project" value="InterPro"/>
</dbReference>
<evidence type="ECO:0000256" key="6">
    <source>
        <dbReference type="SAM" id="MobiDB-lite"/>
    </source>
</evidence>
<feature type="transmembrane region" description="Helical" evidence="7">
    <location>
        <begin position="345"/>
        <end position="368"/>
    </location>
</feature>
<dbReference type="SMART" id="SM00320">
    <property type="entry name" value="WD40"/>
    <property type="match status" value="7"/>
</dbReference>
<dbReference type="InterPro" id="IPR037473">
    <property type="entry name" value="Lcp-like"/>
</dbReference>
<gene>
    <name evidence="9" type="ORF">ALT_6165</name>
</gene>
<feature type="region of interest" description="Disordered" evidence="6">
    <location>
        <begin position="625"/>
        <end position="670"/>
    </location>
</feature>
<evidence type="ECO:0000313" key="10">
    <source>
        <dbReference type="Proteomes" id="UP000051487"/>
    </source>
</evidence>
<evidence type="ECO:0000256" key="7">
    <source>
        <dbReference type="SAM" id="Phobius"/>
    </source>
</evidence>
<feature type="transmembrane region" description="Helical" evidence="7">
    <location>
        <begin position="823"/>
        <end position="844"/>
    </location>
</feature>
<evidence type="ECO:0000256" key="2">
    <source>
        <dbReference type="ARBA" id="ARBA00022692"/>
    </source>
</evidence>
<dbReference type="PANTHER" id="PTHR37539">
    <property type="entry name" value="SECRETED PROTEIN-RELATED"/>
    <property type="match status" value="1"/>
</dbReference>
<feature type="compositionally biased region" description="Polar residues" evidence="6">
    <location>
        <begin position="902"/>
        <end position="911"/>
    </location>
</feature>
<name>A0AAN4TC08_ASPLE</name>
<proteinExistence type="predicted"/>
<dbReference type="PROSITE" id="PS50294">
    <property type="entry name" value="WD_REPEATS_REGION"/>
    <property type="match status" value="1"/>
</dbReference>
<dbReference type="Pfam" id="PF03547">
    <property type="entry name" value="Mem_trans"/>
    <property type="match status" value="1"/>
</dbReference>
<sequence length="1573" mass="173839">MISSSQEAQNVREYWGYKFEWSDLHRSAEQLHPLMFTYDKLANDCLQQLNEISPVPHRDTTKTEGSTSKPAKRDLYILLEKHHDDDLKIKEFWNEINTVPDWVDWERIKRGQEVFYRYGMAVINVLTFQSLLGGMGSGRIVETLARTGGFAADVARRRMLETLQHVLQVAGSVDAMRPGEAGHASSVRVRLLHAAVRSRILDLVKNKPEYYDVDKFGVPINDLDCIATINTFSTSVVWIGLPRQGILLREREIDDYLSLWRLVAYYMGTPHEFLETRAKAKAMMESLLASEIDPTEMSKVLAQNIILSLENTPPTYASREFMEAMARHLNGKQLSDELGIPRPNLYYQALVYGYCIVGMWFAYTFRLLPSIDQAMIKFRRKKYFKIISDKDEGLGGETFFEFKYVPFYTRTTRLGKRKPLKRTKRGVEFLALMGLLFALVAAGTLLGSIMHSVMLEGPIITPFLGALQACVSVLLTMSYGAIAERLRLVKESSISDMAGLGVKLFLPALIVVHLGEQLHADIVLDYVPVLVWAAVYTSASIGLAHAVSRGLGLPVWVTPACAFNNTTSLPLLLLQSLESVGSLKLIIQEGDSMSGAIARAQSYFLLCAVVSKTIGYAVGPKMLQNGNDQDEGRDAQYTDAEAGQGDIGDDADDDEEEAGEETSLLPERAQKARRKVSGKFRRVGRWVSAFLPERVKQELMAPFESPFADVAILCTIIGATLGLVPQLHRAFFRPYEEGGIFNAWLTSSVKNIGKLFTTLQIFVVGGKLGASFQRMKASGNSGEIPKKAIVTIFLVRLVIWPAISISLIYMLAKRTALVRYDPILWFSLMLMPAGPPALVISGFAELAKISEAEKMAVAKTLTVMYMLSPFVCFTITGALMASRAALDEPGGRADLPIFDLADNSSSNTPSSVAPDRPNLPIPLEPTSFTSAPPPRSSTDGIPSSSRLQSGAGSNGTAPSIDNPHTSAGTRRRRFSTIDTSVFTGGTGGVSGNYTPSQEQASVQSDNSPEEHPPSPKRRRLANMRPDGISSANGFSQASNGLSASPSRKTVFAHSSNSQPAHSSSNGETQKNGSSKTSKRSSSYFGHDREEVTRILIQSLYELGYDGAASLLSMESGYQLESPAVGIFRKAVLEGCWAEAEDILIKSFTPDVDVRDTGFSSGKPATTEKLLLVENAEKNEMLFYLRQQKFLELLEARDLGSALTVLRHELTPLNYDVGRLHALSSLLMCPPEHLHHQAGWEGPISSSRERLLSELSNEVWYCQFSHDGSKLVTAGRDRHVYIYDTTNFSVYRQLEKHEEGVAHVSWSPDDSKLITCSQDKKARVWSVETGRCLLTINHHRQPVTAAVWAADGESFVTASLDLSSQLCHWSMRGDPLYTWHGGFRVQDCAITPDGRRLIAADVEEKIHVYDFATHEEEYCLALKSKPTSVAVSRDSRYMLVNLSEGQIQLIDLDTTEVIRRFQGQKQGHFVIRSAFGGAAENFVVSGSEDSRVYIWHKENGTLVETLEGHISGCVNAISWNPTNPGMFASAGDDCFVRIWTRERDMQRYAPASKGEAVSVNGSARTSALRSTSSF</sequence>
<dbReference type="Proteomes" id="UP000051487">
    <property type="component" value="Unassembled WGS sequence"/>
</dbReference>
<comment type="caution">
    <text evidence="9">The sequence shown here is derived from an EMBL/GenBank/DDBJ whole genome shotgun (WGS) entry which is preliminary data.</text>
</comment>
<dbReference type="PROSITE" id="PS50897">
    <property type="entry name" value="CTLH"/>
    <property type="match status" value="1"/>
</dbReference>
<dbReference type="InterPro" id="IPR018713">
    <property type="entry name" value="MPAB/Lcp_cat_dom"/>
</dbReference>
<feature type="compositionally biased region" description="Polar residues" evidence="6">
    <location>
        <begin position="926"/>
        <end position="968"/>
    </location>
</feature>
<dbReference type="Pfam" id="PF00400">
    <property type="entry name" value="WD40"/>
    <property type="match status" value="4"/>
</dbReference>
<evidence type="ECO:0000313" key="9">
    <source>
        <dbReference type="EMBL" id="GAQ08844.1"/>
    </source>
</evidence>
<feature type="transmembrane region" description="Helical" evidence="7">
    <location>
        <begin position="856"/>
        <end position="880"/>
    </location>
</feature>
<dbReference type="InterPro" id="IPR006595">
    <property type="entry name" value="CTLH_C"/>
</dbReference>
<evidence type="ECO:0000256" key="5">
    <source>
        <dbReference type="PROSITE-ProRule" id="PRU00221"/>
    </source>
</evidence>
<dbReference type="PANTHER" id="PTHR37539:SF1">
    <property type="entry name" value="ER-BOUND OXYGENASE MPAB_MPAB'_RUBBER OXYGENASE CATALYTIC DOMAIN-CONTAINING PROTEIN"/>
    <property type="match status" value="1"/>
</dbReference>
<accession>A0AAN4TC08</accession>
<feature type="transmembrane region" description="Helical" evidence="7">
    <location>
        <begin position="790"/>
        <end position="811"/>
    </location>
</feature>
<feature type="transmembrane region" description="Helical" evidence="7">
    <location>
        <begin position="426"/>
        <end position="447"/>
    </location>
</feature>
<feature type="repeat" description="WD" evidence="5">
    <location>
        <begin position="1293"/>
        <end position="1334"/>
    </location>
</feature>
<keyword evidence="4 7" id="KW-0472">Membrane</keyword>
<feature type="repeat" description="WD" evidence="5">
    <location>
        <begin position="1480"/>
        <end position="1504"/>
    </location>
</feature>
<dbReference type="CDD" id="cd00200">
    <property type="entry name" value="WD40"/>
    <property type="match status" value="1"/>
</dbReference>
<feature type="compositionally biased region" description="Low complexity" evidence="6">
    <location>
        <begin position="1052"/>
        <end position="1065"/>
    </location>
</feature>
<feature type="compositionally biased region" description="Low complexity" evidence="6">
    <location>
        <begin position="1073"/>
        <end position="1082"/>
    </location>
</feature>
<organism evidence="9 10">
    <name type="scientific">Aspergillus lentulus</name>
    <dbReference type="NCBI Taxonomy" id="293939"/>
    <lineage>
        <taxon>Eukaryota</taxon>
        <taxon>Fungi</taxon>
        <taxon>Dikarya</taxon>
        <taxon>Ascomycota</taxon>
        <taxon>Pezizomycotina</taxon>
        <taxon>Eurotiomycetes</taxon>
        <taxon>Eurotiomycetidae</taxon>
        <taxon>Eurotiales</taxon>
        <taxon>Aspergillaceae</taxon>
        <taxon>Aspergillus</taxon>
        <taxon>Aspergillus subgen. Fumigati</taxon>
    </lineage>
</organism>
<keyword evidence="3 7" id="KW-1133">Transmembrane helix</keyword>
<feature type="compositionally biased region" description="Polar residues" evidence="6">
    <location>
        <begin position="992"/>
        <end position="1006"/>
    </location>
</feature>
<feature type="compositionally biased region" description="Polar residues" evidence="6">
    <location>
        <begin position="1029"/>
        <end position="1047"/>
    </location>
</feature>
<dbReference type="SUPFAM" id="SSF50978">
    <property type="entry name" value="WD40 repeat-like"/>
    <property type="match status" value="1"/>
</dbReference>
<keyword evidence="2 7" id="KW-0812">Transmembrane</keyword>
<evidence type="ECO:0000256" key="1">
    <source>
        <dbReference type="ARBA" id="ARBA00004141"/>
    </source>
</evidence>
<dbReference type="InterPro" id="IPR015943">
    <property type="entry name" value="WD40/YVTN_repeat-like_dom_sf"/>
</dbReference>
<dbReference type="GO" id="GO:0016020">
    <property type="term" value="C:membrane"/>
    <property type="evidence" value="ECO:0007669"/>
    <property type="project" value="UniProtKB-SubCell"/>
</dbReference>
<feature type="domain" description="CTLH" evidence="8">
    <location>
        <begin position="1127"/>
        <end position="1200"/>
    </location>
</feature>
<protein>
    <submittedName>
        <fullName evidence="9">Uncharacterized WD repeat-containing protein C343.04c</fullName>
    </submittedName>
</protein>
<comment type="subcellular location">
    <subcellularLocation>
        <location evidence="1">Membrane</location>
        <topology evidence="1">Multi-pass membrane protein</topology>
    </subcellularLocation>
</comment>
<dbReference type="InterPro" id="IPR004776">
    <property type="entry name" value="Mem_transp_PIN-like"/>
</dbReference>
<dbReference type="Pfam" id="PF23627">
    <property type="entry name" value="LisH_WDR26"/>
    <property type="match status" value="1"/>
</dbReference>
<dbReference type="EMBL" id="BCLY01000012">
    <property type="protein sequence ID" value="GAQ08844.1"/>
    <property type="molecule type" value="Genomic_DNA"/>
</dbReference>